<sequence>MASSASTTEKTIHVRSISLPSRAHPTTLRVEEELQSLKTCLESSVSVISSTKLLANLYDGVEDLLHLPRIRQGLLHSGQIKWLEKDVDGSLRLLDLCNTIKDAVATSKQNVQDLQFALRRKDDSLTKVKVEASIRSRKETQKMIKKSYKDLTRMDGKCGLAFVIPQDSDVSMILKVLEEARITTRYLLCSVMSSMFVPKAKATGWWSFSSKAAMRETSEDDLCKLLTTLKDADVAKLMVAQKQLQTIERNFGDLENGLECLFRRLIRNRVSLLNILSL</sequence>
<reference evidence="1 2" key="1">
    <citation type="submission" date="2023-10" db="EMBL/GenBank/DDBJ databases">
        <title>Chromosome-scale genome assembly provides insights into flower coloration mechanisms of Canna indica.</title>
        <authorList>
            <person name="Li C."/>
        </authorList>
    </citation>
    <scope>NUCLEOTIDE SEQUENCE [LARGE SCALE GENOMIC DNA]</scope>
    <source>
        <tissue evidence="1">Flower</tissue>
    </source>
</reference>
<accession>A0AAQ3KFG1</accession>
<dbReference type="Proteomes" id="UP001327560">
    <property type="component" value="Chromosome 5"/>
</dbReference>
<dbReference type="PANTHER" id="PTHR33070:SF120">
    <property type="entry name" value="EXPRESSED PROTEIN"/>
    <property type="match status" value="1"/>
</dbReference>
<dbReference type="PANTHER" id="PTHR33070">
    <property type="entry name" value="OS06G0725500 PROTEIN"/>
    <property type="match status" value="1"/>
</dbReference>
<dbReference type="Pfam" id="PF03087">
    <property type="entry name" value="BPS1"/>
    <property type="match status" value="1"/>
</dbReference>
<dbReference type="AlphaFoldDB" id="A0AAQ3KFG1"/>
<gene>
    <name evidence="1" type="ORF">Cni_G15991</name>
</gene>
<dbReference type="GO" id="GO:0048367">
    <property type="term" value="P:shoot system development"/>
    <property type="evidence" value="ECO:0007669"/>
    <property type="project" value="InterPro"/>
</dbReference>
<name>A0AAQ3KFG1_9LILI</name>
<dbReference type="EMBL" id="CP136894">
    <property type="protein sequence ID" value="WOL07252.1"/>
    <property type="molecule type" value="Genomic_DNA"/>
</dbReference>
<dbReference type="GO" id="GO:0048364">
    <property type="term" value="P:root development"/>
    <property type="evidence" value="ECO:0007669"/>
    <property type="project" value="InterPro"/>
</dbReference>
<evidence type="ECO:0008006" key="3">
    <source>
        <dbReference type="Google" id="ProtNLM"/>
    </source>
</evidence>
<evidence type="ECO:0000313" key="1">
    <source>
        <dbReference type="EMBL" id="WOL07252.1"/>
    </source>
</evidence>
<dbReference type="InterPro" id="IPR004320">
    <property type="entry name" value="BPS1_pln"/>
</dbReference>
<evidence type="ECO:0000313" key="2">
    <source>
        <dbReference type="Proteomes" id="UP001327560"/>
    </source>
</evidence>
<keyword evidence="2" id="KW-1185">Reference proteome</keyword>
<organism evidence="1 2">
    <name type="scientific">Canna indica</name>
    <name type="common">Indian-shot</name>
    <dbReference type="NCBI Taxonomy" id="4628"/>
    <lineage>
        <taxon>Eukaryota</taxon>
        <taxon>Viridiplantae</taxon>
        <taxon>Streptophyta</taxon>
        <taxon>Embryophyta</taxon>
        <taxon>Tracheophyta</taxon>
        <taxon>Spermatophyta</taxon>
        <taxon>Magnoliopsida</taxon>
        <taxon>Liliopsida</taxon>
        <taxon>Zingiberales</taxon>
        <taxon>Cannaceae</taxon>
        <taxon>Canna</taxon>
    </lineage>
</organism>
<protein>
    <recommendedName>
        <fullName evidence="3">DUF241 domain protein</fullName>
    </recommendedName>
</protein>
<proteinExistence type="predicted"/>